<evidence type="ECO:0000256" key="1">
    <source>
        <dbReference type="SAM" id="Phobius"/>
    </source>
</evidence>
<proteinExistence type="predicted"/>
<keyword evidence="1" id="KW-1133">Transmembrane helix</keyword>
<evidence type="ECO:0000313" key="2">
    <source>
        <dbReference type="EMBL" id="OQA51884.1"/>
    </source>
</evidence>
<feature type="transmembrane region" description="Helical" evidence="1">
    <location>
        <begin position="20"/>
        <end position="38"/>
    </location>
</feature>
<dbReference type="Proteomes" id="UP000485367">
    <property type="component" value="Unassembled WGS sequence"/>
</dbReference>
<protein>
    <submittedName>
        <fullName evidence="2">Uncharacterized protein</fullName>
    </submittedName>
</protein>
<feature type="transmembrane region" description="Helical" evidence="1">
    <location>
        <begin position="58"/>
        <end position="82"/>
    </location>
</feature>
<keyword evidence="1" id="KW-0812">Transmembrane</keyword>
<name>A0A1V5SC49_9BACT</name>
<accession>A0A1V5SC49</accession>
<organism evidence="2">
    <name type="scientific">candidate division WS2 bacterium ADurb.Bin280</name>
    <dbReference type="NCBI Taxonomy" id="1852829"/>
    <lineage>
        <taxon>Bacteria</taxon>
        <taxon>candidate division WS2</taxon>
    </lineage>
</organism>
<dbReference type="EMBL" id="MWBO01000058">
    <property type="protein sequence ID" value="OQA51884.1"/>
    <property type="molecule type" value="Genomic_DNA"/>
</dbReference>
<sequence length="227" mass="25726">MNNVHEAMQWIELGRRRMIAIWSVAGLALILIVTAFLIDPTCMADLRSPEPRPVTVGAVLLLLAQLMVLASFFTTIHLNAILQLGLGRCKWISVLSGRRQQVIFVPRWDRDERVVLPLDRQTKWVMRIVRWSLLWPQMIRQLTLSEDRLIVRVNSTVSGYTGAVSYDFKFDWFDYELAIELGVDDRWLARAVADAVANQGEDDVSVTVNEQTLGVGSIVSDISYEGP</sequence>
<keyword evidence="1" id="KW-0472">Membrane</keyword>
<comment type="caution">
    <text evidence="2">The sequence shown here is derived from an EMBL/GenBank/DDBJ whole genome shotgun (WGS) entry which is preliminary data.</text>
</comment>
<dbReference type="AlphaFoldDB" id="A0A1V5SC49"/>
<gene>
    <name evidence="2" type="ORF">BWY43_00772</name>
</gene>
<reference evidence="2" key="1">
    <citation type="submission" date="2017-02" db="EMBL/GenBank/DDBJ databases">
        <title>Delving into the versatile metabolic prowess of the omnipresent phylum Bacteroidetes.</title>
        <authorList>
            <person name="Nobu M.K."/>
            <person name="Mei R."/>
            <person name="Narihiro T."/>
            <person name="Kuroda K."/>
            <person name="Liu W.-T."/>
        </authorList>
    </citation>
    <scope>NUCLEOTIDE SEQUENCE</scope>
    <source>
        <strain evidence="2">ADurb.Bin280</strain>
    </source>
</reference>